<name>A0A2T0UBL4_9SPHI</name>
<reference evidence="1 2" key="1">
    <citation type="submission" date="2018-03" db="EMBL/GenBank/DDBJ databases">
        <title>Genomic Encyclopedia of Type Strains, Phase III (KMG-III): the genomes of soil and plant-associated and newly described type strains.</title>
        <authorList>
            <person name="Whitman W."/>
        </authorList>
    </citation>
    <scope>NUCLEOTIDE SEQUENCE [LARGE SCALE GENOMIC DNA]</scope>
    <source>
        <strain evidence="1 2">CGMCC 1.9313</strain>
    </source>
</reference>
<organism evidence="1 2">
    <name type="scientific">Arcticibacter pallidicorallinus</name>
    <dbReference type="NCBI Taxonomy" id="1259464"/>
    <lineage>
        <taxon>Bacteria</taxon>
        <taxon>Pseudomonadati</taxon>
        <taxon>Bacteroidota</taxon>
        <taxon>Sphingobacteriia</taxon>
        <taxon>Sphingobacteriales</taxon>
        <taxon>Sphingobacteriaceae</taxon>
        <taxon>Arcticibacter</taxon>
    </lineage>
</organism>
<gene>
    <name evidence="1" type="ORF">B0I27_101299</name>
</gene>
<protein>
    <submittedName>
        <fullName evidence="1">Uncharacterized protein</fullName>
    </submittedName>
</protein>
<comment type="caution">
    <text evidence="1">The sequence shown here is derived from an EMBL/GenBank/DDBJ whole genome shotgun (WGS) entry which is preliminary data.</text>
</comment>
<proteinExistence type="predicted"/>
<keyword evidence="2" id="KW-1185">Reference proteome</keyword>
<evidence type="ECO:0000313" key="2">
    <source>
        <dbReference type="Proteomes" id="UP000238034"/>
    </source>
</evidence>
<dbReference type="EMBL" id="PVTH01000001">
    <property type="protein sequence ID" value="PRY55330.1"/>
    <property type="molecule type" value="Genomic_DNA"/>
</dbReference>
<evidence type="ECO:0000313" key="1">
    <source>
        <dbReference type="EMBL" id="PRY55330.1"/>
    </source>
</evidence>
<accession>A0A2T0UBL4</accession>
<dbReference type="AlphaFoldDB" id="A0A2T0UBL4"/>
<dbReference type="InterPro" id="IPR040837">
    <property type="entry name" value="Bact_RF_family7"/>
</dbReference>
<dbReference type="Proteomes" id="UP000238034">
    <property type="component" value="Unassembled WGS sequence"/>
</dbReference>
<dbReference type="Pfam" id="PF18849">
    <property type="entry name" value="baeRF_family7"/>
    <property type="match status" value="1"/>
</dbReference>
<sequence length="403" mass="45883">MEFLLLLKTSITMGKTKKEDLIKEEFTELTNYKASTCISVYLPTHKSGAEINEKQDLIVFKNNLQECARQLAAQGKEKPEIDQLLQPAYELLKHETFWYQLSEGLAVFIADGFFKTYCVPMKVKEELHVNSSFYLSPLIPYITHTAYFYLLVFSKDACSFYKGNGYGMQKVEVEGLPLGMNDVIHFEEKDERKLFRGGGNAPGAEANFHGHGSGLADEKEYIAQYLKEVDQTLWTEVLANEKAPLILSSVEYMVGYYRQNSRYKHIAEESITGNYDHEGLNALYERARKIAEPLLKEDVKKALLNYYNQVATDLTTSMPEKIIPASYYAQISDLFVLENFHVWGTFNEADNKLVVHPEKQEGDECLVNRAIVNTLSNGGAVYVLPQEKMPKESSMAAFLRFKA</sequence>